<dbReference type="AlphaFoldDB" id="A0A8S2ZVM4"/>
<name>A0A8S2ZVM4_9BILA</name>
<reference evidence="1" key="1">
    <citation type="submission" date="2021-02" db="EMBL/GenBank/DDBJ databases">
        <authorList>
            <person name="Nowell W R."/>
        </authorList>
    </citation>
    <scope>NUCLEOTIDE SEQUENCE</scope>
</reference>
<accession>A0A8S2ZVM4</accession>
<evidence type="ECO:0000313" key="2">
    <source>
        <dbReference type="Proteomes" id="UP000681722"/>
    </source>
</evidence>
<gene>
    <name evidence="1" type="ORF">SRO942_LOCUS50587</name>
</gene>
<dbReference type="Proteomes" id="UP000681722">
    <property type="component" value="Unassembled WGS sequence"/>
</dbReference>
<dbReference type="EMBL" id="CAJOBC010145382">
    <property type="protein sequence ID" value="CAF4658884.1"/>
    <property type="molecule type" value="Genomic_DNA"/>
</dbReference>
<protein>
    <submittedName>
        <fullName evidence="1">Uncharacterized protein</fullName>
    </submittedName>
</protein>
<evidence type="ECO:0000313" key="1">
    <source>
        <dbReference type="EMBL" id="CAF4658884.1"/>
    </source>
</evidence>
<dbReference type="OrthoDB" id="7761718at2759"/>
<proteinExistence type="predicted"/>
<sequence length="30" mass="3447">MQILLNKMVEMMLPYEHGITLVNPDGMSIK</sequence>
<comment type="caution">
    <text evidence="1">The sequence shown here is derived from an EMBL/GenBank/DDBJ whole genome shotgun (WGS) entry which is preliminary data.</text>
</comment>
<organism evidence="1 2">
    <name type="scientific">Didymodactylos carnosus</name>
    <dbReference type="NCBI Taxonomy" id="1234261"/>
    <lineage>
        <taxon>Eukaryota</taxon>
        <taxon>Metazoa</taxon>
        <taxon>Spiralia</taxon>
        <taxon>Gnathifera</taxon>
        <taxon>Rotifera</taxon>
        <taxon>Eurotatoria</taxon>
        <taxon>Bdelloidea</taxon>
        <taxon>Philodinida</taxon>
        <taxon>Philodinidae</taxon>
        <taxon>Didymodactylos</taxon>
    </lineage>
</organism>
<feature type="non-terminal residue" evidence="1">
    <location>
        <position position="30"/>
    </location>
</feature>